<comment type="catalytic activity">
    <reaction evidence="5">
        <text>glucuronate acceptor + UDP-alpha-D-glucuronate = acceptor beta-D-glucuronoside + UDP + H(+)</text>
        <dbReference type="Rhea" id="RHEA:21032"/>
        <dbReference type="ChEBI" id="CHEBI:15378"/>
        <dbReference type="ChEBI" id="CHEBI:58052"/>
        <dbReference type="ChEBI" id="CHEBI:58223"/>
        <dbReference type="ChEBI" id="CHEBI:132367"/>
        <dbReference type="ChEBI" id="CHEBI:132368"/>
        <dbReference type="EC" id="2.4.1.17"/>
    </reaction>
</comment>
<sequence length="587" mass="65937">MCTSTVPPPLYVPAVKIYANSKLLDFPQLNALATLHRNSDSRKFEAPERFDSNMCQHRYSPFVRFFLLLFLSVLTFSVRSLRILQIVPGFTNSHVLFNYRLAQTLADMGHSVTLWTQMEMAMVFAGDLKLPEGVIEHRVPIHFRDRLKVEGLKVFQEMIFARGTPYELWWTGREFQEMRLEACEQMLNEADALRQKWAKFDLAIGHFHDLCPVMLAERVGVQRMVWVTHGTSLYDFTAVTLGIRTLPSFVPHPLSSNGDRMSFTGRLKNVLWHLSGIEFVNLPEALLHDENKMYEQMSRGRDNLWALSVRSVPVLLINGERFLDFPRPLPPNIGFMGELATIGGKKAATDGGGGQLEPDLASIYSRPGSKGVVVFSMGTVSNTSNMPPEMAQSFLDAFGKMPTIDFLWKTEQTELAGAKQLPNVHLRRWIPQKKLMKHPKTLLLLAHGGYNSFLEASKMGVPVVLVPLFADQHINAERAKRFGIAVTLDKLALSAEAIHSALSRVLEDSRFSRNARRLSTMLAASVPAPSQMPAPVHLRHSLKLAMAPRTDLFTLKAAQALGFFQFHCVDLALPSALLITLLMLTFS</sequence>
<comment type="caution">
    <text evidence="6">The sequence shown here is derived from an EMBL/GenBank/DDBJ whole genome shotgun (WGS) entry which is preliminary data.</text>
</comment>
<dbReference type="InterPro" id="IPR002213">
    <property type="entry name" value="UDP_glucos_trans"/>
</dbReference>
<name>A0ABD2IJP9_9BILA</name>
<keyword evidence="4" id="KW-0808">Transferase</keyword>
<dbReference type="GO" id="GO:0015020">
    <property type="term" value="F:glucuronosyltransferase activity"/>
    <property type="evidence" value="ECO:0007669"/>
    <property type="project" value="UniProtKB-EC"/>
</dbReference>
<dbReference type="Gene3D" id="3.40.50.2000">
    <property type="entry name" value="Glycogen Phosphorylase B"/>
    <property type="match status" value="1"/>
</dbReference>
<dbReference type="InterPro" id="IPR050271">
    <property type="entry name" value="UDP-glycosyltransferase"/>
</dbReference>
<dbReference type="SUPFAM" id="SSF53756">
    <property type="entry name" value="UDP-Glycosyltransferase/glycogen phosphorylase"/>
    <property type="match status" value="1"/>
</dbReference>
<protein>
    <recommendedName>
        <fullName evidence="2">glucuronosyltransferase</fullName>
        <ecNumber evidence="2">2.4.1.17</ecNumber>
    </recommendedName>
</protein>
<reference evidence="6 7" key="1">
    <citation type="submission" date="2024-10" db="EMBL/GenBank/DDBJ databases">
        <authorList>
            <person name="Kim D."/>
        </authorList>
    </citation>
    <scope>NUCLEOTIDE SEQUENCE [LARGE SCALE GENOMIC DNA]</scope>
    <source>
        <strain evidence="6">BH-2024</strain>
    </source>
</reference>
<evidence type="ECO:0000256" key="4">
    <source>
        <dbReference type="ARBA" id="ARBA00022679"/>
    </source>
</evidence>
<dbReference type="PANTHER" id="PTHR48043:SF46">
    <property type="entry name" value="UDP-GLUCURONOSYLTRANSFERASE UGT-60-RELATED"/>
    <property type="match status" value="1"/>
</dbReference>
<dbReference type="Pfam" id="PF00201">
    <property type="entry name" value="UDPGT"/>
    <property type="match status" value="1"/>
</dbReference>
<dbReference type="FunFam" id="3.40.50.2000:FF:000021">
    <property type="entry name" value="UDP-glucuronosyltransferase"/>
    <property type="match status" value="1"/>
</dbReference>
<evidence type="ECO:0000313" key="7">
    <source>
        <dbReference type="Proteomes" id="UP001620626"/>
    </source>
</evidence>
<keyword evidence="7" id="KW-1185">Reference proteome</keyword>
<evidence type="ECO:0000256" key="1">
    <source>
        <dbReference type="ARBA" id="ARBA00009995"/>
    </source>
</evidence>
<evidence type="ECO:0000256" key="3">
    <source>
        <dbReference type="ARBA" id="ARBA00022676"/>
    </source>
</evidence>
<comment type="similarity">
    <text evidence="1">Belongs to the UDP-glycosyltransferase family.</text>
</comment>
<evidence type="ECO:0000256" key="2">
    <source>
        <dbReference type="ARBA" id="ARBA00012544"/>
    </source>
</evidence>
<organism evidence="6 7">
    <name type="scientific">Heterodera trifolii</name>
    <dbReference type="NCBI Taxonomy" id="157864"/>
    <lineage>
        <taxon>Eukaryota</taxon>
        <taxon>Metazoa</taxon>
        <taxon>Ecdysozoa</taxon>
        <taxon>Nematoda</taxon>
        <taxon>Chromadorea</taxon>
        <taxon>Rhabditida</taxon>
        <taxon>Tylenchina</taxon>
        <taxon>Tylenchomorpha</taxon>
        <taxon>Tylenchoidea</taxon>
        <taxon>Heteroderidae</taxon>
        <taxon>Heteroderinae</taxon>
        <taxon>Heterodera</taxon>
    </lineage>
</organism>
<dbReference type="AlphaFoldDB" id="A0ABD2IJP9"/>
<keyword evidence="3" id="KW-0328">Glycosyltransferase</keyword>
<gene>
    <name evidence="6" type="ORF">niasHT_034827</name>
</gene>
<dbReference type="PANTHER" id="PTHR48043">
    <property type="entry name" value="EG:EG0003.4 PROTEIN-RELATED"/>
    <property type="match status" value="1"/>
</dbReference>
<dbReference type="Proteomes" id="UP001620626">
    <property type="component" value="Unassembled WGS sequence"/>
</dbReference>
<evidence type="ECO:0000313" key="6">
    <source>
        <dbReference type="EMBL" id="KAL3079603.1"/>
    </source>
</evidence>
<evidence type="ECO:0000256" key="5">
    <source>
        <dbReference type="ARBA" id="ARBA00047475"/>
    </source>
</evidence>
<proteinExistence type="inferred from homology"/>
<dbReference type="EC" id="2.4.1.17" evidence="2"/>
<dbReference type="CDD" id="cd03784">
    <property type="entry name" value="GT1_Gtf-like"/>
    <property type="match status" value="1"/>
</dbReference>
<dbReference type="EMBL" id="JBICBT010001179">
    <property type="protein sequence ID" value="KAL3079603.1"/>
    <property type="molecule type" value="Genomic_DNA"/>
</dbReference>
<accession>A0ABD2IJP9</accession>